<dbReference type="Proteomes" id="UP001597349">
    <property type="component" value="Unassembled WGS sequence"/>
</dbReference>
<name>A0ABW4W908_9HYPH</name>
<keyword evidence="1" id="KW-0812">Transmembrane</keyword>
<protein>
    <submittedName>
        <fullName evidence="2">FHIPEP family type III secretion protein</fullName>
    </submittedName>
</protein>
<dbReference type="RefSeq" id="WP_379016895.1">
    <property type="nucleotide sequence ID" value="NZ_JBHUGY010000004.1"/>
</dbReference>
<keyword evidence="3" id="KW-1185">Reference proteome</keyword>
<comment type="caution">
    <text evidence="2">The sequence shown here is derived from an EMBL/GenBank/DDBJ whole genome shotgun (WGS) entry which is preliminary data.</text>
</comment>
<dbReference type="InterPro" id="IPR001712">
    <property type="entry name" value="T3SS_FHIPEP"/>
</dbReference>
<sequence>MFRLAITITTTRLILLQADAGDIITAFGTLSSAAVLRWAWSSSWIITVAQFIVVSAGCRTRRRGRRALHARCAAASR</sequence>
<dbReference type="Pfam" id="PF00771">
    <property type="entry name" value="FHIPEP"/>
    <property type="match status" value="1"/>
</dbReference>
<keyword evidence="1" id="KW-0472">Membrane</keyword>
<keyword evidence="1" id="KW-1133">Transmembrane helix</keyword>
<accession>A0ABW4W908</accession>
<evidence type="ECO:0000313" key="2">
    <source>
        <dbReference type="EMBL" id="MFD2052077.1"/>
    </source>
</evidence>
<feature type="transmembrane region" description="Helical" evidence="1">
    <location>
        <begin position="36"/>
        <end position="58"/>
    </location>
</feature>
<dbReference type="EMBL" id="JBHUGY010000004">
    <property type="protein sequence ID" value="MFD2052077.1"/>
    <property type="molecule type" value="Genomic_DNA"/>
</dbReference>
<evidence type="ECO:0000313" key="3">
    <source>
        <dbReference type="Proteomes" id="UP001597349"/>
    </source>
</evidence>
<evidence type="ECO:0000256" key="1">
    <source>
        <dbReference type="SAM" id="Phobius"/>
    </source>
</evidence>
<proteinExistence type="predicted"/>
<gene>
    <name evidence="2" type="ORF">ACFSQT_02710</name>
</gene>
<reference evidence="3" key="1">
    <citation type="journal article" date="2019" name="Int. J. Syst. Evol. Microbiol.">
        <title>The Global Catalogue of Microorganisms (GCM) 10K type strain sequencing project: providing services to taxonomists for standard genome sequencing and annotation.</title>
        <authorList>
            <consortium name="The Broad Institute Genomics Platform"/>
            <consortium name="The Broad Institute Genome Sequencing Center for Infectious Disease"/>
            <person name="Wu L."/>
            <person name="Ma J."/>
        </authorList>
    </citation>
    <scope>NUCLEOTIDE SEQUENCE [LARGE SCALE GENOMIC DNA]</scope>
    <source>
        <strain evidence="3">CGMCC 1.16226</strain>
    </source>
</reference>
<organism evidence="2 3">
    <name type="scientific">Mesorhizobium calcicola</name>
    <dbReference type="NCBI Taxonomy" id="1300310"/>
    <lineage>
        <taxon>Bacteria</taxon>
        <taxon>Pseudomonadati</taxon>
        <taxon>Pseudomonadota</taxon>
        <taxon>Alphaproteobacteria</taxon>
        <taxon>Hyphomicrobiales</taxon>
        <taxon>Phyllobacteriaceae</taxon>
        <taxon>Mesorhizobium</taxon>
    </lineage>
</organism>